<evidence type="ECO:0000313" key="2">
    <source>
        <dbReference type="EMBL" id="CAA7409647.1"/>
    </source>
</evidence>
<dbReference type="Proteomes" id="UP000663760">
    <property type="component" value="Chromosome 16"/>
</dbReference>
<protein>
    <submittedName>
        <fullName evidence="2">Uncharacterized protein</fullName>
    </submittedName>
</protein>
<gene>
    <name evidence="2" type="ORF">SI8410_16020325</name>
</gene>
<name>A0A7I8LHX5_SPIIN</name>
<proteinExistence type="predicted"/>
<dbReference type="AlphaFoldDB" id="A0A7I8LHX5"/>
<keyword evidence="3" id="KW-1185">Reference proteome</keyword>
<feature type="region of interest" description="Disordered" evidence="1">
    <location>
        <begin position="1"/>
        <end position="31"/>
    </location>
</feature>
<dbReference type="EMBL" id="LR746279">
    <property type="protein sequence ID" value="CAA7409647.1"/>
    <property type="molecule type" value="Genomic_DNA"/>
</dbReference>
<organism evidence="2 3">
    <name type="scientific">Spirodela intermedia</name>
    <name type="common">Intermediate duckweed</name>
    <dbReference type="NCBI Taxonomy" id="51605"/>
    <lineage>
        <taxon>Eukaryota</taxon>
        <taxon>Viridiplantae</taxon>
        <taxon>Streptophyta</taxon>
        <taxon>Embryophyta</taxon>
        <taxon>Tracheophyta</taxon>
        <taxon>Spermatophyta</taxon>
        <taxon>Magnoliopsida</taxon>
        <taxon>Liliopsida</taxon>
        <taxon>Araceae</taxon>
        <taxon>Lemnoideae</taxon>
        <taxon>Spirodela</taxon>
    </lineage>
</organism>
<evidence type="ECO:0000313" key="3">
    <source>
        <dbReference type="Proteomes" id="UP000663760"/>
    </source>
</evidence>
<reference evidence="2" key="1">
    <citation type="submission" date="2020-02" db="EMBL/GenBank/DDBJ databases">
        <authorList>
            <person name="Scholz U."/>
            <person name="Mascher M."/>
            <person name="Fiebig A."/>
        </authorList>
    </citation>
    <scope>NUCLEOTIDE SEQUENCE</scope>
</reference>
<evidence type="ECO:0000256" key="1">
    <source>
        <dbReference type="SAM" id="MobiDB-lite"/>
    </source>
</evidence>
<accession>A0A7I8LHX5</accession>
<sequence>MGPPVDHQRTSSRRPAGARTRVSPGRRRWRRSRRHCCHRRRPHRCRCRRCCRCRCLRDLLFYR</sequence>